<evidence type="ECO:0000256" key="1">
    <source>
        <dbReference type="SAM" id="MobiDB-lite"/>
    </source>
</evidence>
<dbReference type="EMBL" id="JARK01001188">
    <property type="protein sequence ID" value="EYC34725.1"/>
    <property type="molecule type" value="Genomic_DNA"/>
</dbReference>
<comment type="caution">
    <text evidence="2">The sequence shown here is derived from an EMBL/GenBank/DDBJ whole genome shotgun (WGS) entry which is preliminary data.</text>
</comment>
<sequence>WDVTFDEWLEITQEAERNRLYDRDEEISPRSSSFPSPERESYDER</sequence>
<feature type="non-terminal residue" evidence="2">
    <location>
        <position position="1"/>
    </location>
</feature>
<evidence type="ECO:0000313" key="2">
    <source>
        <dbReference type="EMBL" id="EYC34725.1"/>
    </source>
</evidence>
<dbReference type="Proteomes" id="UP000024635">
    <property type="component" value="Unassembled WGS sequence"/>
</dbReference>
<dbReference type="AlphaFoldDB" id="A0A016W4Z5"/>
<organism evidence="2 3">
    <name type="scientific">Ancylostoma ceylanicum</name>
    <dbReference type="NCBI Taxonomy" id="53326"/>
    <lineage>
        <taxon>Eukaryota</taxon>
        <taxon>Metazoa</taxon>
        <taxon>Ecdysozoa</taxon>
        <taxon>Nematoda</taxon>
        <taxon>Chromadorea</taxon>
        <taxon>Rhabditida</taxon>
        <taxon>Rhabditina</taxon>
        <taxon>Rhabditomorpha</taxon>
        <taxon>Strongyloidea</taxon>
        <taxon>Ancylostomatidae</taxon>
        <taxon>Ancylostomatinae</taxon>
        <taxon>Ancylostoma</taxon>
    </lineage>
</organism>
<accession>A0A016W4Z5</accession>
<evidence type="ECO:0000313" key="3">
    <source>
        <dbReference type="Proteomes" id="UP000024635"/>
    </source>
</evidence>
<reference evidence="3" key="1">
    <citation type="journal article" date="2015" name="Nat. Genet.">
        <title>The genome and transcriptome of the zoonotic hookworm Ancylostoma ceylanicum identify infection-specific gene families.</title>
        <authorList>
            <person name="Schwarz E.M."/>
            <person name="Hu Y."/>
            <person name="Antoshechkin I."/>
            <person name="Miller M.M."/>
            <person name="Sternberg P.W."/>
            <person name="Aroian R.V."/>
        </authorList>
    </citation>
    <scope>NUCLEOTIDE SEQUENCE</scope>
    <source>
        <strain evidence="3">HY135</strain>
    </source>
</reference>
<feature type="compositionally biased region" description="Basic and acidic residues" evidence="1">
    <location>
        <begin position="19"/>
        <end position="28"/>
    </location>
</feature>
<gene>
    <name evidence="2" type="primary">Acey_s1589.g3923</name>
    <name evidence="2" type="ORF">Y032_1589g3923</name>
</gene>
<keyword evidence="3" id="KW-1185">Reference proteome</keyword>
<proteinExistence type="predicted"/>
<feature type="region of interest" description="Disordered" evidence="1">
    <location>
        <begin position="19"/>
        <end position="45"/>
    </location>
</feature>
<feature type="non-terminal residue" evidence="2">
    <location>
        <position position="45"/>
    </location>
</feature>
<name>A0A016W4Z5_9BILA</name>
<protein>
    <submittedName>
        <fullName evidence="2">Uncharacterized protein</fullName>
    </submittedName>
</protein>